<dbReference type="EC" id="5.4.99.12" evidence="4"/>
<dbReference type="OrthoDB" id="271910at2759"/>
<dbReference type="Gene3D" id="3.30.70.660">
    <property type="entry name" value="Pseudouridine synthase I, catalytic domain, C-terminal subdomain"/>
    <property type="match status" value="1"/>
</dbReference>
<dbReference type="GO" id="GO:0003723">
    <property type="term" value="F:RNA binding"/>
    <property type="evidence" value="ECO:0007669"/>
    <property type="project" value="InterPro"/>
</dbReference>
<proteinExistence type="inferred from homology"/>
<dbReference type="Proteomes" id="UP000250235">
    <property type="component" value="Unassembled WGS sequence"/>
</dbReference>
<dbReference type="EMBL" id="KV011136">
    <property type="protein sequence ID" value="KZV26812.1"/>
    <property type="molecule type" value="Genomic_DNA"/>
</dbReference>
<comment type="catalytic activity">
    <reaction evidence="4">
        <text>uridine(38/39/40) in tRNA = pseudouridine(38/39/40) in tRNA</text>
        <dbReference type="Rhea" id="RHEA:22376"/>
        <dbReference type="Rhea" id="RHEA-COMP:10085"/>
        <dbReference type="Rhea" id="RHEA-COMP:10087"/>
        <dbReference type="ChEBI" id="CHEBI:65314"/>
        <dbReference type="ChEBI" id="CHEBI:65315"/>
        <dbReference type="EC" id="5.4.99.12"/>
    </reaction>
</comment>
<organism evidence="6 7">
    <name type="scientific">Dorcoceras hygrometricum</name>
    <dbReference type="NCBI Taxonomy" id="472368"/>
    <lineage>
        <taxon>Eukaryota</taxon>
        <taxon>Viridiplantae</taxon>
        <taxon>Streptophyta</taxon>
        <taxon>Embryophyta</taxon>
        <taxon>Tracheophyta</taxon>
        <taxon>Spermatophyta</taxon>
        <taxon>Magnoliopsida</taxon>
        <taxon>eudicotyledons</taxon>
        <taxon>Gunneridae</taxon>
        <taxon>Pentapetalae</taxon>
        <taxon>asterids</taxon>
        <taxon>lamiids</taxon>
        <taxon>Lamiales</taxon>
        <taxon>Gesneriaceae</taxon>
        <taxon>Didymocarpoideae</taxon>
        <taxon>Trichosporeae</taxon>
        <taxon>Loxocarpinae</taxon>
        <taxon>Dorcoceras</taxon>
    </lineage>
</organism>
<name>A0A2Z7B5L3_9LAMI</name>
<dbReference type="AlphaFoldDB" id="A0A2Z7B5L3"/>
<dbReference type="PANTHER" id="PTHR11142">
    <property type="entry name" value="PSEUDOURIDYLATE SYNTHASE"/>
    <property type="match status" value="1"/>
</dbReference>
<dbReference type="SUPFAM" id="SSF55120">
    <property type="entry name" value="Pseudouridine synthase"/>
    <property type="match status" value="1"/>
</dbReference>
<dbReference type="Pfam" id="PF01416">
    <property type="entry name" value="PseudoU_synth_1"/>
    <property type="match status" value="1"/>
</dbReference>
<evidence type="ECO:0000256" key="2">
    <source>
        <dbReference type="ARBA" id="ARBA00022694"/>
    </source>
</evidence>
<dbReference type="InterPro" id="IPR020095">
    <property type="entry name" value="PsdUridine_synth_TruA_C"/>
</dbReference>
<dbReference type="InterPro" id="IPR020103">
    <property type="entry name" value="PsdUridine_synth_cat_dom_sf"/>
</dbReference>
<dbReference type="GO" id="GO:0031119">
    <property type="term" value="P:tRNA pseudouridine synthesis"/>
    <property type="evidence" value="ECO:0007669"/>
    <property type="project" value="TreeGrafter"/>
</dbReference>
<accession>A0A2Z7B5L3</accession>
<dbReference type="InterPro" id="IPR020097">
    <property type="entry name" value="PsdUridine_synth_TruA_a/b_dom"/>
</dbReference>
<feature type="domain" description="Pseudouridine synthase I TruA alpha/beta" evidence="5">
    <location>
        <begin position="350"/>
        <end position="416"/>
    </location>
</feature>
<evidence type="ECO:0000256" key="3">
    <source>
        <dbReference type="ARBA" id="ARBA00023235"/>
    </source>
</evidence>
<keyword evidence="2 4" id="KW-0819">tRNA processing</keyword>
<dbReference type="InterPro" id="IPR020094">
    <property type="entry name" value="TruA/RsuA/RluB/E/F_N"/>
</dbReference>
<sequence length="427" mass="48241">MLVVAGLRLRRLMEIPALPPTLPRNDYLQYNHTDACSLDRWTARESHQFMYARPWQMVNDFYSDAVNGRRSTSELFGKQTCAIHGGAENVEDCDQSVSSPAEDRAGRWARVTFKIVLSYHGGSFDGWQKQLGLNTVQGLVESSLGKFADEKKMQLLKEKKLPMNVSVVVAGRTDKGVTALNQRRQFDSPKLLDTWRKDVVAQDIENAINEITPGKIRAISVSKVSREFHPNFSAKWRHYLYVFPLHDGTVDDPANKCKKDHYEQCVFEKNNRDVLDDDYKIKQETRKKPTGFEVNRVNNLLNQLEGKLLSYKIFARDTKASRNVGPPTKCFVFHARASQVNLACDEDGTIKKAMCVELVANRFLRKMVRVLVATAVREAAAGAEDDILLKLMDATCRRATAPPAPPDGLCLLAVGYTDFDRNCCLIH</sequence>
<keyword evidence="7" id="KW-1185">Reference proteome</keyword>
<comment type="similarity">
    <text evidence="1 4">Belongs to the tRNA pseudouridine synthase TruA family.</text>
</comment>
<evidence type="ECO:0000256" key="4">
    <source>
        <dbReference type="RuleBase" id="RU003792"/>
    </source>
</evidence>
<dbReference type="FunFam" id="3.30.70.660:FF:000019">
    <property type="entry name" value="tRNA pseudouridine synthase"/>
    <property type="match status" value="1"/>
</dbReference>
<evidence type="ECO:0000259" key="5">
    <source>
        <dbReference type="Pfam" id="PF01416"/>
    </source>
</evidence>
<protein>
    <recommendedName>
        <fullName evidence="4">tRNA pseudouridine synthase</fullName>
        <ecNumber evidence="4">5.4.99.12</ecNumber>
    </recommendedName>
</protein>
<dbReference type="GO" id="GO:0160147">
    <property type="term" value="F:tRNA pseudouridine(38-40) synthase activity"/>
    <property type="evidence" value="ECO:0007669"/>
    <property type="project" value="UniProtKB-EC"/>
</dbReference>
<evidence type="ECO:0000256" key="1">
    <source>
        <dbReference type="ARBA" id="ARBA00009375"/>
    </source>
</evidence>
<evidence type="ECO:0000313" key="7">
    <source>
        <dbReference type="Proteomes" id="UP000250235"/>
    </source>
</evidence>
<reference evidence="6 7" key="1">
    <citation type="journal article" date="2015" name="Proc. Natl. Acad. Sci. U.S.A.">
        <title>The resurrection genome of Boea hygrometrica: A blueprint for survival of dehydration.</title>
        <authorList>
            <person name="Xiao L."/>
            <person name="Yang G."/>
            <person name="Zhang L."/>
            <person name="Yang X."/>
            <person name="Zhao S."/>
            <person name="Ji Z."/>
            <person name="Zhou Q."/>
            <person name="Hu M."/>
            <person name="Wang Y."/>
            <person name="Chen M."/>
            <person name="Xu Y."/>
            <person name="Jin H."/>
            <person name="Xiao X."/>
            <person name="Hu G."/>
            <person name="Bao F."/>
            <person name="Hu Y."/>
            <person name="Wan P."/>
            <person name="Li L."/>
            <person name="Deng X."/>
            <person name="Kuang T."/>
            <person name="Xiang C."/>
            <person name="Zhu J.K."/>
            <person name="Oliver M.J."/>
            <person name="He Y."/>
        </authorList>
    </citation>
    <scope>NUCLEOTIDE SEQUENCE [LARGE SCALE GENOMIC DNA]</scope>
    <source>
        <strain evidence="7">cv. XS01</strain>
    </source>
</reference>
<dbReference type="Gene3D" id="3.30.70.580">
    <property type="entry name" value="Pseudouridine synthase I, catalytic domain, N-terminal subdomain"/>
    <property type="match status" value="1"/>
</dbReference>
<dbReference type="PANTHER" id="PTHR11142:SF10">
    <property type="entry name" value="TRNA PSEUDOURIDINE SYNTHASE"/>
    <property type="match status" value="1"/>
</dbReference>
<dbReference type="InterPro" id="IPR001406">
    <property type="entry name" value="PsdUridine_synth_TruA"/>
</dbReference>
<evidence type="ECO:0000313" key="6">
    <source>
        <dbReference type="EMBL" id="KZV26812.1"/>
    </source>
</evidence>
<keyword evidence="3 4" id="KW-0413">Isomerase</keyword>
<gene>
    <name evidence="6" type="ORF">F511_06659</name>
</gene>